<dbReference type="InterPro" id="IPR001128">
    <property type="entry name" value="Cyt_P450"/>
</dbReference>
<dbReference type="GO" id="GO:0010268">
    <property type="term" value="P:brassinosteroid homeostasis"/>
    <property type="evidence" value="ECO:0007669"/>
    <property type="project" value="TreeGrafter"/>
</dbReference>
<evidence type="ECO:0000256" key="10">
    <source>
        <dbReference type="ARBA" id="ARBA00023136"/>
    </source>
</evidence>
<feature type="binding site" description="axial binding residue" evidence="11">
    <location>
        <position position="439"/>
    </location>
    <ligand>
        <name>heme</name>
        <dbReference type="ChEBI" id="CHEBI:30413"/>
    </ligand>
    <ligandPart>
        <name>Fe</name>
        <dbReference type="ChEBI" id="CHEBI:18248"/>
    </ligandPart>
</feature>
<comment type="subcellular location">
    <subcellularLocation>
        <location evidence="2">Membrane</location>
        <topology evidence="2">Single-pass membrane protein</topology>
    </subcellularLocation>
</comment>
<name>A0A0H3Y0Q9_GLYGL</name>
<dbReference type="Pfam" id="PF00067">
    <property type="entry name" value="p450"/>
    <property type="match status" value="1"/>
</dbReference>
<reference evidence="13" key="1">
    <citation type="submission" date="2015-02" db="EMBL/GenBank/DDBJ databases">
        <title>Assessment the possibility of Glycyrrhizin production by B-amyrin 11-oxidase gene transferring to licorice.</title>
        <authorList>
            <person name="Shirazi Z."/>
            <person name="Aalami A."/>
            <person name="Tohidfar M."/>
            <person name="Sohani M.M."/>
        </authorList>
    </citation>
    <scope>NUCLEOTIDE SEQUENCE</scope>
</reference>
<dbReference type="InterPro" id="IPR017972">
    <property type="entry name" value="Cyt_P450_CS"/>
</dbReference>
<protein>
    <submittedName>
        <fullName evidence="13">Cytochrome P450 88D6</fullName>
    </submittedName>
</protein>
<evidence type="ECO:0000313" key="13">
    <source>
        <dbReference type="EMBL" id="AKM97308.1"/>
    </source>
</evidence>
<dbReference type="PRINTS" id="PR00463">
    <property type="entry name" value="EP450I"/>
</dbReference>
<keyword evidence="6 11" id="KW-0479">Metal-binding</keyword>
<dbReference type="GO" id="GO:0016125">
    <property type="term" value="P:sterol metabolic process"/>
    <property type="evidence" value="ECO:0007669"/>
    <property type="project" value="TreeGrafter"/>
</dbReference>
<dbReference type="PANTHER" id="PTHR24286">
    <property type="entry name" value="CYTOCHROME P450 26"/>
    <property type="match status" value="1"/>
</dbReference>
<dbReference type="GO" id="GO:0005783">
    <property type="term" value="C:endoplasmic reticulum"/>
    <property type="evidence" value="ECO:0007669"/>
    <property type="project" value="TreeGrafter"/>
</dbReference>
<evidence type="ECO:0000256" key="12">
    <source>
        <dbReference type="RuleBase" id="RU000461"/>
    </source>
</evidence>
<evidence type="ECO:0000256" key="7">
    <source>
        <dbReference type="ARBA" id="ARBA00022989"/>
    </source>
</evidence>
<keyword evidence="9 11" id="KW-0408">Iron</keyword>
<dbReference type="GO" id="GO:0020037">
    <property type="term" value="F:heme binding"/>
    <property type="evidence" value="ECO:0007669"/>
    <property type="project" value="InterPro"/>
</dbReference>
<evidence type="ECO:0000256" key="6">
    <source>
        <dbReference type="ARBA" id="ARBA00022723"/>
    </source>
</evidence>
<dbReference type="GO" id="GO:0051777">
    <property type="term" value="F:ent-kaurenoic acid monooxygenase activity"/>
    <property type="evidence" value="ECO:0007669"/>
    <property type="project" value="TreeGrafter"/>
</dbReference>
<dbReference type="PANTHER" id="PTHR24286:SF199">
    <property type="entry name" value="CYTOCHROME P450 88D6"/>
    <property type="match status" value="1"/>
</dbReference>
<keyword evidence="5" id="KW-0812">Transmembrane</keyword>
<keyword evidence="4 11" id="KW-0349">Heme</keyword>
<dbReference type="PROSITE" id="PS00086">
    <property type="entry name" value="CYTOCHROME_P450"/>
    <property type="match status" value="1"/>
</dbReference>
<keyword evidence="12" id="KW-0503">Monooxygenase</keyword>
<dbReference type="AlphaFoldDB" id="A0A0H3Y0Q9"/>
<accession>A0A0H3Y0Q9</accession>
<dbReference type="GO" id="GO:0016132">
    <property type="term" value="P:brassinosteroid biosynthetic process"/>
    <property type="evidence" value="ECO:0007669"/>
    <property type="project" value="TreeGrafter"/>
</dbReference>
<evidence type="ECO:0000256" key="3">
    <source>
        <dbReference type="ARBA" id="ARBA00010617"/>
    </source>
</evidence>
<dbReference type="GO" id="GO:0005506">
    <property type="term" value="F:iron ion binding"/>
    <property type="evidence" value="ECO:0007669"/>
    <property type="project" value="InterPro"/>
</dbReference>
<sequence>MEVHWVCMSAATLLVCYIFGSKFVRNLNGWYYDVKLRRKEHPLPPGDMGWPLIGNLLSFIKDFSSGHPDSFINNLVLKYGRSGIYKTHLFGNPSIIACEPQMCRRVLTDDVNFKLGYPKSIKELARCRPMIDVSNAEHRHFRRLITSPIVGHKALAMYLERLEEIVINSLEELSSMNHPVELLKEMKKVSFKAIVHVFMGSSNQDIIKKIGSSFTDLYNGMFSIPINVPGFTFHKALEARKKLAKIVQPVVDERRLMIENGPQEGSQRKDLIDILLEVKDENGRKLEDEDISDLLIGLLFAGHESTATGLMWSITYLTQHPHILKKAKEEQEEITRTRFSSQKQLSLKEVKQMVYLSQVIDETLRCANIAFATFREATADVNINGYIIPKGWRVLIWARAIHMDSEYYPNPEEFNPSRWDDYNAKAGTFLPFGAGSRLCPGADLAKLEISIFLHYFLLNYRLERINPECHVTSLPVSKPTDNCLAKVIKVSCA</sequence>
<dbReference type="EMBL" id="KP851192">
    <property type="protein sequence ID" value="AKM97308.1"/>
    <property type="molecule type" value="mRNA"/>
</dbReference>
<evidence type="ECO:0000256" key="5">
    <source>
        <dbReference type="ARBA" id="ARBA00022692"/>
    </source>
</evidence>
<keyword evidence="8 12" id="KW-0560">Oxidoreductase</keyword>
<evidence type="ECO:0000256" key="9">
    <source>
        <dbReference type="ARBA" id="ARBA00023004"/>
    </source>
</evidence>
<dbReference type="Gene3D" id="1.10.630.10">
    <property type="entry name" value="Cytochrome P450"/>
    <property type="match status" value="1"/>
</dbReference>
<keyword evidence="7" id="KW-1133">Transmembrane helix</keyword>
<dbReference type="SUPFAM" id="SSF48264">
    <property type="entry name" value="Cytochrome P450"/>
    <property type="match status" value="1"/>
</dbReference>
<comment type="similarity">
    <text evidence="3 12">Belongs to the cytochrome P450 family.</text>
</comment>
<dbReference type="InterPro" id="IPR036396">
    <property type="entry name" value="Cyt_P450_sf"/>
</dbReference>
<evidence type="ECO:0000256" key="1">
    <source>
        <dbReference type="ARBA" id="ARBA00001971"/>
    </source>
</evidence>
<evidence type="ECO:0000256" key="11">
    <source>
        <dbReference type="PIRSR" id="PIRSR602401-1"/>
    </source>
</evidence>
<evidence type="ECO:0000256" key="8">
    <source>
        <dbReference type="ARBA" id="ARBA00023002"/>
    </source>
</evidence>
<dbReference type="GO" id="GO:0016020">
    <property type="term" value="C:membrane"/>
    <property type="evidence" value="ECO:0007669"/>
    <property type="project" value="UniProtKB-SubCell"/>
</dbReference>
<evidence type="ECO:0000256" key="4">
    <source>
        <dbReference type="ARBA" id="ARBA00022617"/>
    </source>
</evidence>
<evidence type="ECO:0000256" key="2">
    <source>
        <dbReference type="ARBA" id="ARBA00004167"/>
    </source>
</evidence>
<keyword evidence="10" id="KW-0472">Membrane</keyword>
<dbReference type="PRINTS" id="PR00385">
    <property type="entry name" value="P450"/>
</dbReference>
<gene>
    <name evidence="13" type="primary">CYP88D6</name>
</gene>
<dbReference type="CDD" id="cd11043">
    <property type="entry name" value="CYP90-like"/>
    <property type="match status" value="1"/>
</dbReference>
<proteinExistence type="evidence at transcript level"/>
<comment type="cofactor">
    <cofactor evidence="1 11">
        <name>heme</name>
        <dbReference type="ChEBI" id="CHEBI:30413"/>
    </cofactor>
</comment>
<organism evidence="13">
    <name type="scientific">Glycyrrhiza glabra</name>
    <name type="common">Licorice</name>
    <dbReference type="NCBI Taxonomy" id="49827"/>
    <lineage>
        <taxon>Eukaryota</taxon>
        <taxon>Viridiplantae</taxon>
        <taxon>Streptophyta</taxon>
        <taxon>Embryophyta</taxon>
        <taxon>Tracheophyta</taxon>
        <taxon>Spermatophyta</taxon>
        <taxon>Magnoliopsida</taxon>
        <taxon>eudicotyledons</taxon>
        <taxon>Gunneridae</taxon>
        <taxon>Pentapetalae</taxon>
        <taxon>rosids</taxon>
        <taxon>fabids</taxon>
        <taxon>Fabales</taxon>
        <taxon>Fabaceae</taxon>
        <taxon>Papilionoideae</taxon>
        <taxon>50 kb inversion clade</taxon>
        <taxon>NPAAA clade</taxon>
        <taxon>Hologalegina</taxon>
        <taxon>IRL clade</taxon>
        <taxon>Galegeae</taxon>
        <taxon>Glycyrrhiza</taxon>
    </lineage>
</organism>
<dbReference type="InterPro" id="IPR002401">
    <property type="entry name" value="Cyt_P450_E_grp-I"/>
</dbReference>